<dbReference type="Pfam" id="PF10313">
    <property type="entry name" value="DUF2415"/>
    <property type="match status" value="1"/>
</dbReference>
<feature type="region of interest" description="Disordered" evidence="1">
    <location>
        <begin position="1"/>
        <end position="62"/>
    </location>
</feature>
<dbReference type="InterPro" id="IPR015943">
    <property type="entry name" value="WD40/YVTN_repeat-like_dom_sf"/>
</dbReference>
<organism evidence="3 4">
    <name type="scientific">Anaeramoeba flamelloides</name>
    <dbReference type="NCBI Taxonomy" id="1746091"/>
    <lineage>
        <taxon>Eukaryota</taxon>
        <taxon>Metamonada</taxon>
        <taxon>Anaeramoebidae</taxon>
        <taxon>Anaeramoeba</taxon>
    </lineage>
</organism>
<dbReference type="InterPro" id="IPR036322">
    <property type="entry name" value="WD40_repeat_dom_sf"/>
</dbReference>
<dbReference type="SUPFAM" id="SSF50978">
    <property type="entry name" value="WD40 repeat-like"/>
    <property type="match status" value="1"/>
</dbReference>
<feature type="compositionally biased region" description="Acidic residues" evidence="1">
    <location>
        <begin position="1"/>
        <end position="10"/>
    </location>
</feature>
<dbReference type="PANTHER" id="PTHR43991">
    <property type="entry name" value="WD REPEAT PROTEIN (AFU_ORTHOLOGUE AFUA_8G05640)-RELATED"/>
    <property type="match status" value="1"/>
</dbReference>
<accession>A0ABQ8Y7K7</accession>
<comment type="caution">
    <text evidence="3">The sequence shown here is derived from an EMBL/GenBank/DDBJ whole genome shotgun (WGS) entry which is preliminary data.</text>
</comment>
<dbReference type="EMBL" id="JAOAOG010000198">
    <property type="protein sequence ID" value="KAJ6240792.1"/>
    <property type="molecule type" value="Genomic_DNA"/>
</dbReference>
<feature type="compositionally biased region" description="Basic and acidic residues" evidence="1">
    <location>
        <begin position="11"/>
        <end position="30"/>
    </location>
</feature>
<evidence type="ECO:0000313" key="3">
    <source>
        <dbReference type="EMBL" id="KAJ6240792.1"/>
    </source>
</evidence>
<reference evidence="3" key="1">
    <citation type="submission" date="2022-08" db="EMBL/GenBank/DDBJ databases">
        <title>Novel sulfate-reducing endosymbionts in the free-living metamonad Anaeramoeba.</title>
        <authorList>
            <person name="Jerlstrom-Hultqvist J."/>
            <person name="Cepicka I."/>
            <person name="Gallot-Lavallee L."/>
            <person name="Salas-Leiva D."/>
            <person name="Curtis B.A."/>
            <person name="Zahonova K."/>
            <person name="Pipaliya S."/>
            <person name="Dacks J."/>
            <person name="Roger A.J."/>
        </authorList>
    </citation>
    <scope>NUCLEOTIDE SEQUENCE</scope>
    <source>
        <strain evidence="3">Schooner1</strain>
    </source>
</reference>
<gene>
    <name evidence="3" type="ORF">M0813_23890</name>
</gene>
<dbReference type="InterPro" id="IPR019417">
    <property type="entry name" value="DUF2415"/>
</dbReference>
<feature type="domain" description="DUF2415" evidence="2">
    <location>
        <begin position="333"/>
        <end position="367"/>
    </location>
</feature>
<feature type="compositionally biased region" description="Basic residues" evidence="1">
    <location>
        <begin position="31"/>
        <end position="49"/>
    </location>
</feature>
<dbReference type="Gene3D" id="2.130.10.10">
    <property type="entry name" value="YVTN repeat-like/Quinoprotein amine dehydrogenase"/>
    <property type="match status" value="1"/>
</dbReference>
<name>A0ABQ8Y7K7_9EUKA</name>
<evidence type="ECO:0000313" key="4">
    <source>
        <dbReference type="Proteomes" id="UP001150062"/>
    </source>
</evidence>
<sequence length="419" mass="47358">MNVNEEENDNGVDRGQERERFRERERERERIRRRGRGRGRRGGRGRGRGRGRERALEGGSEQTRIKINLRSTKTRSCKSFALENSNLKSKFNQKTTIAHRQLRDLLSCPKPFQSTIESSSSPLYFPFNESIYSLDQRTLDCKSIKNCEFGITTVSVMKNLICAGSADGNVMIKDLQRENFLIKKAFGAGIINSVTITNDLPLSDYSTHPTLIVSSNDKMVRIVKVRNARLSVVKKIRFPKPINHSSVSPNGNIFLAVGDTKEAILCDPRNGYKLISRIKAMKDSSFATDWNPLTSTQFAIGSQEGAALIFDIRKLNNALAKIKSTQNAKKERAIRNVKFSSNHGLLLIAEHRNRVNLLDTRNYRDIQTIQLDPNDGDLNISGACFGPNSEFVYISTTQKIIKIPLDVRKRRLFSCGSFK</sequence>
<keyword evidence="4" id="KW-1185">Reference proteome</keyword>
<protein>
    <submittedName>
        <fullName evidence="3">Wd repeat protein</fullName>
    </submittedName>
</protein>
<evidence type="ECO:0000256" key="1">
    <source>
        <dbReference type="SAM" id="MobiDB-lite"/>
    </source>
</evidence>
<dbReference type="Proteomes" id="UP001150062">
    <property type="component" value="Unassembled WGS sequence"/>
</dbReference>
<proteinExistence type="predicted"/>
<evidence type="ECO:0000259" key="2">
    <source>
        <dbReference type="Pfam" id="PF10313"/>
    </source>
</evidence>